<name>A0ABW4TGR7_9ACTN</name>
<feature type="region of interest" description="Disordered" evidence="1">
    <location>
        <begin position="53"/>
        <end position="72"/>
    </location>
</feature>
<evidence type="ECO:0000313" key="3">
    <source>
        <dbReference type="Proteomes" id="UP001597368"/>
    </source>
</evidence>
<dbReference type="RefSeq" id="WP_379583811.1">
    <property type="nucleotide sequence ID" value="NZ_JBHUFV010000112.1"/>
</dbReference>
<sequence length="72" mass="8443">MWDPASGETFGEYARRKNLQVRPVGWTWRTRDQVTTGRREDGVAYERRVDQLGNETREHSDGRRDAIINLPI</sequence>
<proteinExistence type="predicted"/>
<reference evidence="3" key="1">
    <citation type="journal article" date="2019" name="Int. J. Syst. Evol. Microbiol.">
        <title>The Global Catalogue of Microorganisms (GCM) 10K type strain sequencing project: providing services to taxonomists for standard genome sequencing and annotation.</title>
        <authorList>
            <consortium name="The Broad Institute Genomics Platform"/>
            <consortium name="The Broad Institute Genome Sequencing Center for Infectious Disease"/>
            <person name="Wu L."/>
            <person name="Ma J."/>
        </authorList>
    </citation>
    <scope>NUCLEOTIDE SEQUENCE [LARGE SCALE GENOMIC DNA]</scope>
    <source>
        <strain evidence="3">ICMP 6774ER</strain>
    </source>
</reference>
<dbReference type="EMBL" id="JBHUFV010000112">
    <property type="protein sequence ID" value="MFD1940528.1"/>
    <property type="molecule type" value="Genomic_DNA"/>
</dbReference>
<comment type="caution">
    <text evidence="2">The sequence shown here is derived from an EMBL/GenBank/DDBJ whole genome shotgun (WGS) entry which is preliminary data.</text>
</comment>
<organism evidence="2 3">
    <name type="scientific">Nonomuraea mangrovi</name>
    <dbReference type="NCBI Taxonomy" id="2316207"/>
    <lineage>
        <taxon>Bacteria</taxon>
        <taxon>Bacillati</taxon>
        <taxon>Actinomycetota</taxon>
        <taxon>Actinomycetes</taxon>
        <taxon>Streptosporangiales</taxon>
        <taxon>Streptosporangiaceae</taxon>
        <taxon>Nonomuraea</taxon>
    </lineage>
</organism>
<feature type="compositionally biased region" description="Basic and acidic residues" evidence="1">
    <location>
        <begin position="53"/>
        <end position="66"/>
    </location>
</feature>
<accession>A0ABW4TGR7</accession>
<protein>
    <submittedName>
        <fullName evidence="2">Uncharacterized protein</fullName>
    </submittedName>
</protein>
<evidence type="ECO:0000313" key="2">
    <source>
        <dbReference type="EMBL" id="MFD1940528.1"/>
    </source>
</evidence>
<evidence type="ECO:0000256" key="1">
    <source>
        <dbReference type="SAM" id="MobiDB-lite"/>
    </source>
</evidence>
<dbReference type="Proteomes" id="UP001597368">
    <property type="component" value="Unassembled WGS sequence"/>
</dbReference>
<gene>
    <name evidence="2" type="ORF">ACFSKW_54645</name>
</gene>
<keyword evidence="3" id="KW-1185">Reference proteome</keyword>